<organism evidence="6 7">
    <name type="scientific">Plasmodiophora brassicae</name>
    <name type="common">Clubroot disease agent</name>
    <dbReference type="NCBI Taxonomy" id="37360"/>
    <lineage>
        <taxon>Eukaryota</taxon>
        <taxon>Sar</taxon>
        <taxon>Rhizaria</taxon>
        <taxon>Endomyxa</taxon>
        <taxon>Phytomyxea</taxon>
        <taxon>Plasmodiophorida</taxon>
        <taxon>Plasmodiophoridae</taxon>
        <taxon>Plasmodiophora</taxon>
    </lineage>
</organism>
<feature type="domain" description="Histidine kinase" evidence="4">
    <location>
        <begin position="219"/>
        <end position="406"/>
    </location>
</feature>
<evidence type="ECO:0000313" key="7">
    <source>
        <dbReference type="Proteomes" id="UP000039324"/>
    </source>
</evidence>
<dbReference type="AlphaFoldDB" id="A0A0G4J0E3"/>
<evidence type="ECO:0000256" key="3">
    <source>
        <dbReference type="PROSITE-ProRule" id="PRU00169"/>
    </source>
</evidence>
<dbReference type="Gene3D" id="1.10.287.130">
    <property type="match status" value="1"/>
</dbReference>
<dbReference type="SMART" id="SM00388">
    <property type="entry name" value="HisKA"/>
    <property type="match status" value="1"/>
</dbReference>
<evidence type="ECO:0000313" key="6">
    <source>
        <dbReference type="EMBL" id="CEP00804.1"/>
    </source>
</evidence>
<dbReference type="Gene3D" id="3.30.565.10">
    <property type="entry name" value="Histidine kinase-like ATPase, C-terminal domain"/>
    <property type="match status" value="1"/>
</dbReference>
<dbReference type="PROSITE" id="PS50110">
    <property type="entry name" value="RESPONSE_REGULATORY"/>
    <property type="match status" value="1"/>
</dbReference>
<dbReference type="SMART" id="SM00448">
    <property type="entry name" value="REC"/>
    <property type="match status" value="1"/>
</dbReference>
<dbReference type="PANTHER" id="PTHR45339">
    <property type="entry name" value="HYBRID SIGNAL TRANSDUCTION HISTIDINE KINASE J"/>
    <property type="match status" value="1"/>
</dbReference>
<dbReference type="Gene3D" id="3.30.450.20">
    <property type="entry name" value="PAS domain"/>
    <property type="match status" value="1"/>
</dbReference>
<dbReference type="CDD" id="cd17546">
    <property type="entry name" value="REC_hyHK_CKI1_RcsC-like"/>
    <property type="match status" value="1"/>
</dbReference>
<proteinExistence type="predicted"/>
<dbReference type="SUPFAM" id="SSF52172">
    <property type="entry name" value="CheY-like"/>
    <property type="match status" value="1"/>
</dbReference>
<dbReference type="GO" id="GO:0000155">
    <property type="term" value="F:phosphorelay sensor kinase activity"/>
    <property type="evidence" value="ECO:0007669"/>
    <property type="project" value="InterPro"/>
</dbReference>
<keyword evidence="1 3" id="KW-0597">Phosphoprotein</keyword>
<dbReference type="InterPro" id="IPR005467">
    <property type="entry name" value="His_kinase_dom"/>
</dbReference>
<dbReference type="InterPro" id="IPR013656">
    <property type="entry name" value="PAS_4"/>
</dbReference>
<dbReference type="Pfam" id="PF00072">
    <property type="entry name" value="Response_reg"/>
    <property type="match status" value="1"/>
</dbReference>
<dbReference type="InterPro" id="IPR035965">
    <property type="entry name" value="PAS-like_dom_sf"/>
</dbReference>
<accession>A0A0G4J0E3</accession>
<dbReference type="SMART" id="SM00387">
    <property type="entry name" value="HATPase_c"/>
    <property type="match status" value="1"/>
</dbReference>
<name>A0A0G4J0E3_PLABS</name>
<dbReference type="InterPro" id="IPR003594">
    <property type="entry name" value="HATPase_dom"/>
</dbReference>
<dbReference type="STRING" id="37360.A0A0G4J0E3"/>
<dbReference type="Pfam" id="PF00512">
    <property type="entry name" value="HisKA"/>
    <property type="match status" value="1"/>
</dbReference>
<dbReference type="InterPro" id="IPR036097">
    <property type="entry name" value="HisK_dim/P_sf"/>
</dbReference>
<dbReference type="Pfam" id="PF08448">
    <property type="entry name" value="PAS_4"/>
    <property type="match status" value="1"/>
</dbReference>
<feature type="domain" description="Response regulatory" evidence="5">
    <location>
        <begin position="443"/>
        <end position="564"/>
    </location>
</feature>
<dbReference type="Gene3D" id="3.40.50.2300">
    <property type="match status" value="1"/>
</dbReference>
<evidence type="ECO:0008006" key="8">
    <source>
        <dbReference type="Google" id="ProtNLM"/>
    </source>
</evidence>
<dbReference type="Pfam" id="PF02518">
    <property type="entry name" value="HATPase_c"/>
    <property type="match status" value="1"/>
</dbReference>
<keyword evidence="7" id="KW-1185">Reference proteome</keyword>
<evidence type="ECO:0000259" key="4">
    <source>
        <dbReference type="PROSITE" id="PS50109"/>
    </source>
</evidence>
<gene>
    <name evidence="6" type="ORF">PBRA_008116</name>
</gene>
<sequence>MPFWKRRHGRRRELPGASNATAKQATVDYRLLFEVIPARCLVLDPNLHVVTASDSYLEATMKCRDDITGRYVFDVYPQNPSDPSADGAHSMEASLDYVLQHRKTYAQAVQRYDVRNADGEFETKYWSSLIGPVLDPNTGDLVNIIIRVEDVTELVIARDRDPSAKREEETLRRMEWEVLQRAEQVQKQAHELEKMNGDLTEARDKAVDASNSKSTFVATISHELRTPLTGIVGFNDLLSATPLSDDQAHLVNMIGDSARVLHTLVNDLLDMTRLDAGKVVLEHTPFLVGKVVRKCERLLQGQAKLKSLSLHVDIEDDVPPMVRGDPNRLRQILTNLLNNAIKFTDSGSVTLTVSRIKGDDSEDRVIRVRFKIADSGIGIAHENLEGLFDPFFQVDSSDTRSVVGQGSVFWVDLPFDAVDPAGESIAADAPEVSADKSLNAEKAILVVDDNAIIRRLVSRQLSKLGYRNVLEACNGEEAVSTFEASGPVDLVLMDCQMPELDGCGATMALRNMESRSDRPHVPVVAMTASAMHRDRELCFSAGMNDMLTKPFTMADLASVLHRWL</sequence>
<dbReference type="InterPro" id="IPR011006">
    <property type="entry name" value="CheY-like_superfamily"/>
</dbReference>
<reference evidence="6 7" key="1">
    <citation type="submission" date="2015-02" db="EMBL/GenBank/DDBJ databases">
        <authorList>
            <person name="Chooi Y.-H."/>
        </authorList>
    </citation>
    <scope>NUCLEOTIDE SEQUENCE [LARGE SCALE GENOMIC DNA]</scope>
    <source>
        <strain evidence="6">E3</strain>
    </source>
</reference>
<dbReference type="SUPFAM" id="SSF55785">
    <property type="entry name" value="PYP-like sensor domain (PAS domain)"/>
    <property type="match status" value="1"/>
</dbReference>
<dbReference type="PANTHER" id="PTHR45339:SF1">
    <property type="entry name" value="HYBRID SIGNAL TRANSDUCTION HISTIDINE KINASE J"/>
    <property type="match status" value="1"/>
</dbReference>
<dbReference type="EMBL" id="CDSF01000102">
    <property type="protein sequence ID" value="CEP00804.1"/>
    <property type="molecule type" value="Genomic_DNA"/>
</dbReference>
<dbReference type="PROSITE" id="PS50109">
    <property type="entry name" value="HIS_KIN"/>
    <property type="match status" value="1"/>
</dbReference>
<dbReference type="SUPFAM" id="SSF55874">
    <property type="entry name" value="ATPase domain of HSP90 chaperone/DNA topoisomerase II/histidine kinase"/>
    <property type="match status" value="1"/>
</dbReference>
<dbReference type="InterPro" id="IPR001789">
    <property type="entry name" value="Sig_transdc_resp-reg_receiver"/>
</dbReference>
<keyword evidence="2" id="KW-0902">Two-component regulatory system</keyword>
<evidence type="ECO:0000256" key="2">
    <source>
        <dbReference type="ARBA" id="ARBA00023012"/>
    </source>
</evidence>
<dbReference type="OrthoDB" id="60033at2759"/>
<dbReference type="InterPro" id="IPR003661">
    <property type="entry name" value="HisK_dim/P_dom"/>
</dbReference>
<dbReference type="InterPro" id="IPR036890">
    <property type="entry name" value="HATPase_C_sf"/>
</dbReference>
<evidence type="ECO:0000259" key="5">
    <source>
        <dbReference type="PROSITE" id="PS50110"/>
    </source>
</evidence>
<dbReference type="CDD" id="cd00082">
    <property type="entry name" value="HisKA"/>
    <property type="match status" value="1"/>
</dbReference>
<dbReference type="SUPFAM" id="SSF47384">
    <property type="entry name" value="Homodimeric domain of signal transducing histidine kinase"/>
    <property type="match status" value="1"/>
</dbReference>
<dbReference type="Proteomes" id="UP000039324">
    <property type="component" value="Unassembled WGS sequence"/>
</dbReference>
<protein>
    <recommendedName>
        <fullName evidence="8">Histidine kinase</fullName>
    </recommendedName>
</protein>
<evidence type="ECO:0000256" key="1">
    <source>
        <dbReference type="ARBA" id="ARBA00022553"/>
    </source>
</evidence>
<feature type="modified residue" description="4-aspartylphosphate" evidence="3">
    <location>
        <position position="494"/>
    </location>
</feature>